<dbReference type="AlphaFoldDB" id="A0A644XGY3"/>
<evidence type="ECO:0000313" key="1">
    <source>
        <dbReference type="EMBL" id="MPM15021.1"/>
    </source>
</evidence>
<sequence>MRKALLIIAIVILVLTPIAAYAIMAYSPARSNVGYTYSRQELTQQQEEDLQESYQQMIDLRKETINKMVQDGLLTEEQGQQALEQLDEMADYHAENGYAFGYGMMGGCRIGFDADDDFYGRGRMRGYNWN</sequence>
<name>A0A644XGY3_9ZZZZ</name>
<organism evidence="1">
    <name type="scientific">bioreactor metagenome</name>
    <dbReference type="NCBI Taxonomy" id="1076179"/>
    <lineage>
        <taxon>unclassified sequences</taxon>
        <taxon>metagenomes</taxon>
        <taxon>ecological metagenomes</taxon>
    </lineage>
</organism>
<gene>
    <name evidence="1" type="ORF">SDC9_61386</name>
</gene>
<dbReference type="InterPro" id="IPR024485">
    <property type="entry name" value="DUF2680"/>
</dbReference>
<dbReference type="Pfam" id="PF10925">
    <property type="entry name" value="DUF2680"/>
    <property type="match status" value="1"/>
</dbReference>
<accession>A0A644XGY3</accession>
<protein>
    <recommendedName>
        <fullName evidence="2">DUF2680 domain-containing protein</fullName>
    </recommendedName>
</protein>
<comment type="caution">
    <text evidence="1">The sequence shown here is derived from an EMBL/GenBank/DDBJ whole genome shotgun (WGS) entry which is preliminary data.</text>
</comment>
<proteinExistence type="predicted"/>
<evidence type="ECO:0008006" key="2">
    <source>
        <dbReference type="Google" id="ProtNLM"/>
    </source>
</evidence>
<dbReference type="EMBL" id="VSSQ01002373">
    <property type="protein sequence ID" value="MPM15021.1"/>
    <property type="molecule type" value="Genomic_DNA"/>
</dbReference>
<reference evidence="1" key="1">
    <citation type="submission" date="2019-08" db="EMBL/GenBank/DDBJ databases">
        <authorList>
            <person name="Kucharzyk K."/>
            <person name="Murdoch R.W."/>
            <person name="Higgins S."/>
            <person name="Loffler F."/>
        </authorList>
    </citation>
    <scope>NUCLEOTIDE SEQUENCE</scope>
</reference>